<dbReference type="EMBL" id="JAHUTI010092128">
    <property type="protein sequence ID" value="MED6262304.1"/>
    <property type="molecule type" value="Genomic_DNA"/>
</dbReference>
<accession>A0ABU7CKD0</accession>
<dbReference type="Proteomes" id="UP001345963">
    <property type="component" value="Unassembled WGS sequence"/>
</dbReference>
<name>A0ABU7CKD0_9TELE</name>
<keyword evidence="3" id="KW-1185">Reference proteome</keyword>
<evidence type="ECO:0000313" key="3">
    <source>
        <dbReference type="Proteomes" id="UP001345963"/>
    </source>
</evidence>
<protein>
    <submittedName>
        <fullName evidence="2">Uncharacterized protein</fullName>
    </submittedName>
</protein>
<comment type="caution">
    <text evidence="2">The sequence shown here is derived from an EMBL/GenBank/DDBJ whole genome shotgun (WGS) entry which is preliminary data.</text>
</comment>
<feature type="compositionally biased region" description="Low complexity" evidence="1">
    <location>
        <begin position="111"/>
        <end position="129"/>
    </location>
</feature>
<feature type="compositionally biased region" description="Gly residues" evidence="1">
    <location>
        <begin position="85"/>
        <end position="110"/>
    </location>
</feature>
<sequence>MVTEGVKAGKWQTVQSHMQTGGLRPTNFGDPVLSYPSTLEHIPSRPRTLLRQQSLQQPLIRPSGPGLSHPPTTSQSLGQLHTGPGQPGGGGGAGRGEGGGNSGEGGGAGTRGSARGARGSSVGAAASRYRGGGAGGQSRGNPGSWDYMTDQMKNRGLDVKSFL</sequence>
<evidence type="ECO:0000313" key="2">
    <source>
        <dbReference type="EMBL" id="MED6262304.1"/>
    </source>
</evidence>
<feature type="region of interest" description="Disordered" evidence="1">
    <location>
        <begin position="59"/>
        <end position="163"/>
    </location>
</feature>
<organism evidence="2 3">
    <name type="scientific">Ataeniobius toweri</name>
    <dbReference type="NCBI Taxonomy" id="208326"/>
    <lineage>
        <taxon>Eukaryota</taxon>
        <taxon>Metazoa</taxon>
        <taxon>Chordata</taxon>
        <taxon>Craniata</taxon>
        <taxon>Vertebrata</taxon>
        <taxon>Euteleostomi</taxon>
        <taxon>Actinopterygii</taxon>
        <taxon>Neopterygii</taxon>
        <taxon>Teleostei</taxon>
        <taxon>Neoteleostei</taxon>
        <taxon>Acanthomorphata</taxon>
        <taxon>Ovalentaria</taxon>
        <taxon>Atherinomorphae</taxon>
        <taxon>Cyprinodontiformes</taxon>
        <taxon>Goodeidae</taxon>
        <taxon>Ataeniobius</taxon>
    </lineage>
</organism>
<reference evidence="2 3" key="1">
    <citation type="submission" date="2021-07" db="EMBL/GenBank/DDBJ databases">
        <authorList>
            <person name="Palmer J.M."/>
        </authorList>
    </citation>
    <scope>NUCLEOTIDE SEQUENCE [LARGE SCALE GENOMIC DNA]</scope>
    <source>
        <strain evidence="2 3">AT_MEX2019</strain>
        <tissue evidence="2">Muscle</tissue>
    </source>
</reference>
<feature type="region of interest" description="Disordered" evidence="1">
    <location>
        <begin position="19"/>
        <end position="45"/>
    </location>
</feature>
<feature type="compositionally biased region" description="Basic and acidic residues" evidence="1">
    <location>
        <begin position="152"/>
        <end position="163"/>
    </location>
</feature>
<feature type="compositionally biased region" description="Polar residues" evidence="1">
    <location>
        <begin position="70"/>
        <end position="79"/>
    </location>
</feature>
<gene>
    <name evidence="2" type="ORF">ATANTOWER_017503</name>
</gene>
<proteinExistence type="predicted"/>
<evidence type="ECO:0000256" key="1">
    <source>
        <dbReference type="SAM" id="MobiDB-lite"/>
    </source>
</evidence>